<keyword evidence="5" id="KW-0677">Repeat</keyword>
<keyword evidence="6" id="KW-0084">Basement membrane</keyword>
<keyword evidence="8 13" id="KW-0175">Coiled coil</keyword>
<dbReference type="PRINTS" id="PR00011">
    <property type="entry name" value="EGFLAMININ"/>
</dbReference>
<feature type="non-terminal residue" evidence="18">
    <location>
        <position position="1179"/>
    </location>
</feature>
<evidence type="ECO:0000313" key="19">
    <source>
        <dbReference type="Proteomes" id="UP000534107"/>
    </source>
</evidence>
<keyword evidence="3" id="KW-0272">Extracellular matrix</keyword>
<evidence type="ECO:0000256" key="9">
    <source>
        <dbReference type="ARBA" id="ARBA00023157"/>
    </source>
</evidence>
<comment type="caution">
    <text evidence="18">The sequence shown here is derived from an EMBL/GenBank/DDBJ whole genome shotgun (WGS) entry which is preliminary data.</text>
</comment>
<feature type="region of interest" description="Disordered" evidence="14">
    <location>
        <begin position="1057"/>
        <end position="1078"/>
    </location>
</feature>
<dbReference type="Gene3D" id="1.20.5.340">
    <property type="match status" value="1"/>
</dbReference>
<dbReference type="GO" id="GO:0009888">
    <property type="term" value="P:tissue development"/>
    <property type="evidence" value="ECO:0007669"/>
    <property type="project" value="TreeGrafter"/>
</dbReference>
<gene>
    <name evidence="18" type="primary">Lamb3</name>
    <name evidence="18" type="ORF">BUCCAP_R00592</name>
</gene>
<dbReference type="InterPro" id="IPR056863">
    <property type="entry name" value="LMN_ATRN_NET-like_EGF"/>
</dbReference>
<dbReference type="GO" id="GO:0016477">
    <property type="term" value="P:cell migration"/>
    <property type="evidence" value="ECO:0007669"/>
    <property type="project" value="TreeGrafter"/>
</dbReference>
<feature type="domain" description="Laminin EGF-like" evidence="16">
    <location>
        <begin position="442"/>
        <end position="491"/>
    </location>
</feature>
<dbReference type="AlphaFoldDB" id="A0A7K9HF87"/>
<evidence type="ECO:0000256" key="14">
    <source>
        <dbReference type="SAM" id="MobiDB-lite"/>
    </source>
</evidence>
<dbReference type="Pfam" id="PF00053">
    <property type="entry name" value="EGF_laminin"/>
    <property type="match status" value="5"/>
</dbReference>
<dbReference type="EMBL" id="VWZO01005710">
    <property type="protein sequence ID" value="NXH12513.1"/>
    <property type="molecule type" value="Genomic_DNA"/>
</dbReference>
<keyword evidence="2" id="KW-0964">Secreted</keyword>
<dbReference type="PROSITE" id="PS50027">
    <property type="entry name" value="EGF_LAM_2"/>
    <property type="match status" value="6"/>
</dbReference>
<evidence type="ECO:0000256" key="3">
    <source>
        <dbReference type="ARBA" id="ARBA00022530"/>
    </source>
</evidence>
<feature type="domain" description="Laminin EGF-like" evidence="16">
    <location>
        <begin position="492"/>
        <end position="544"/>
    </location>
</feature>
<dbReference type="PANTHER" id="PTHR10574:SF268">
    <property type="entry name" value="LAMININ SUBUNIT BETA-3"/>
    <property type="match status" value="1"/>
</dbReference>
<reference evidence="18 19" key="1">
    <citation type="submission" date="2019-09" db="EMBL/GenBank/DDBJ databases">
        <title>Bird 10,000 Genomes (B10K) Project - Family phase.</title>
        <authorList>
            <person name="Zhang G."/>
        </authorList>
    </citation>
    <scope>NUCLEOTIDE SEQUENCE [LARGE SCALE GENOMIC DNA]</scope>
    <source>
        <strain evidence="18">B10K-DU-001-16</strain>
        <tissue evidence="18">Muscle</tissue>
    </source>
</reference>
<evidence type="ECO:0000256" key="11">
    <source>
        <dbReference type="ARBA" id="ARBA00023292"/>
    </source>
</evidence>
<dbReference type="Gene3D" id="2.10.25.10">
    <property type="entry name" value="Laminin"/>
    <property type="match status" value="4"/>
</dbReference>
<feature type="disulfide bond" evidence="12">
    <location>
        <begin position="357"/>
        <end position="366"/>
    </location>
</feature>
<evidence type="ECO:0000313" key="18">
    <source>
        <dbReference type="EMBL" id="NXH12513.1"/>
    </source>
</evidence>
<feature type="disulfide bond" evidence="12">
    <location>
        <begin position="492"/>
        <end position="504"/>
    </location>
</feature>
<dbReference type="PROSITE" id="PS01248">
    <property type="entry name" value="EGF_LAM_1"/>
    <property type="match status" value="1"/>
</dbReference>
<feature type="non-terminal residue" evidence="18">
    <location>
        <position position="1"/>
    </location>
</feature>
<name>A0A7K9HF87_9PICI</name>
<dbReference type="PANTHER" id="PTHR10574">
    <property type="entry name" value="NETRIN/LAMININ-RELATED"/>
    <property type="match status" value="1"/>
</dbReference>
<keyword evidence="10" id="KW-0325">Glycoprotein</keyword>
<dbReference type="CDD" id="cd00055">
    <property type="entry name" value="EGF_Lam"/>
    <property type="match status" value="6"/>
</dbReference>
<protein>
    <submittedName>
        <fullName evidence="18">LAMB3 protein</fullName>
    </submittedName>
</protein>
<evidence type="ECO:0000256" key="15">
    <source>
        <dbReference type="SAM" id="SignalP"/>
    </source>
</evidence>
<dbReference type="SMART" id="SM00180">
    <property type="entry name" value="EGF_Lam"/>
    <property type="match status" value="6"/>
</dbReference>
<evidence type="ECO:0000259" key="16">
    <source>
        <dbReference type="PROSITE" id="PS50027"/>
    </source>
</evidence>
<sequence>MEARCQLWPWALFVLLAAPGMLSAQQACSQGACYPSTGDLLLGRAHGLRASSTCGLTKPERYCTPHGEWSMKCCWCDSRLPRASGGHRVDNLLSSAGRARWWQSQNSIERVSLQLDLEQTFQLSSILLHFRSPLPAAMLIERSTDFGKTWQVYQYLASSCATSFPHVPQGSPESWQDARCQTLQGHPLQGGKVTFSVQDLASTITPSYSQTIDKLGPFTNLRINFTQLPHIARQGYYSPSTFYAVEEMQVLGSCFCHGHADHCAPSGELPAVLPSRGGQALSVQQVHGHCVCQHNTAGPHCDRCAALYNDRPWAPAEDNDPHECQRCNCNGHSASCHFDPELFQSSGGVTGGVCDSCQHNTEGNNCQRCKSNYFRNQQQALSHPEACMPCECDPDGTVPGSSCDPLTGHCVCKDNVQGDRCHLCKPGYTQLAHGNPLGCHRCSCNSLGTRQDMPCDDETGKCFCLPNVVGNNCDQCAAQHWDMGSGQGCQPCDCHPQGSHSPHCNQFTGQCPCREGFTGRTCSAVQQQLCPDRHYGDVQVGCTECDCDFQGTEAVGCDKSTGQCLCRAGVTGARCQQCQRGHCSSYPACQQCHPCFHTHEGHVQRLQLRQAQLSNSSSLLPLSPASSHLGPRLSQAEDNVQRAQSILGHSSVTEQSLAQVGNALAAIREQVQGVNPDLRLLGEPASLWRELEALNSSLALTDSQYQSKKRQFESSRGTDLSGAFQTIRSASQTSSSAQALVSSASRLLAESRESCRSALGLEGRLAEASSELLTLKGQIASSPNLTPAINKVCGGSRAEPCTPAQCQGLLCPPHNSSACSRGQPCQGIFPLATGALSMAGEAARDLGTLSTQLQETAELIQSTEVSVRQLQSSTLGLQEQVSSVRRQLAGDLQSTQHFIQQVRNFLADEDTDPATIQTISESVLSLRLPTDAAAVLRKMTEIQNLASKLQCPESILAQTAEDIARARQLQQEAEQARNRANAMEGKVEEVLGNLRRANAMLLEAQGVIRGSASSLRFIQERVDEIQAVLGPAEQKVQSIGGQLQELQERLQGLQQRAQQNRLRASDAQHGAQEAAEQARSAQQAFEEVKQRYSELKSRMEQSPALGEQGSRVQSIDLQAKALFEETLATMLRMETLEMEIQESNKALLSKSARLSGLEEKVGRIRDAIKKQVAYYESCS</sequence>
<evidence type="ECO:0000256" key="1">
    <source>
        <dbReference type="ARBA" id="ARBA00004302"/>
    </source>
</evidence>
<feature type="domain" description="Laminin EGF-like" evidence="16">
    <location>
        <begin position="390"/>
        <end position="441"/>
    </location>
</feature>
<feature type="domain" description="Laminin EGF-like" evidence="16">
    <location>
        <begin position="327"/>
        <end position="389"/>
    </location>
</feature>
<comment type="caution">
    <text evidence="12">Lacks conserved residue(s) required for the propagation of feature annotation.</text>
</comment>
<feature type="signal peptide" evidence="15">
    <location>
        <begin position="1"/>
        <end position="24"/>
    </location>
</feature>
<proteinExistence type="predicted"/>
<evidence type="ECO:0000256" key="4">
    <source>
        <dbReference type="ARBA" id="ARBA00022729"/>
    </source>
</evidence>
<dbReference type="PROSITE" id="PS51117">
    <property type="entry name" value="LAMININ_NTER"/>
    <property type="match status" value="1"/>
</dbReference>
<dbReference type="InterPro" id="IPR002049">
    <property type="entry name" value="LE_dom"/>
</dbReference>
<dbReference type="GO" id="GO:0007411">
    <property type="term" value="P:axon guidance"/>
    <property type="evidence" value="ECO:0007669"/>
    <property type="project" value="TreeGrafter"/>
</dbReference>
<dbReference type="Pfam" id="PF00055">
    <property type="entry name" value="Laminin_N"/>
    <property type="match status" value="1"/>
</dbReference>
<dbReference type="Gene3D" id="2.60.120.260">
    <property type="entry name" value="Galactose-binding domain-like"/>
    <property type="match status" value="1"/>
</dbReference>
<evidence type="ECO:0000256" key="10">
    <source>
        <dbReference type="ARBA" id="ARBA00023180"/>
    </source>
</evidence>
<feature type="disulfide bond" evidence="12">
    <location>
        <begin position="545"/>
        <end position="557"/>
    </location>
</feature>
<comment type="subcellular location">
    <subcellularLocation>
        <location evidence="1">Secreted</location>
        <location evidence="1">Extracellular space</location>
        <location evidence="1">Extracellular matrix</location>
        <location evidence="1">Basement membrane</location>
    </subcellularLocation>
</comment>
<keyword evidence="9 12" id="KW-1015">Disulfide bond</keyword>
<dbReference type="SUPFAM" id="SSF57196">
    <property type="entry name" value="EGF/Laminin"/>
    <property type="match status" value="5"/>
</dbReference>
<feature type="disulfide bond" evidence="12">
    <location>
        <begin position="513"/>
        <end position="522"/>
    </location>
</feature>
<evidence type="ECO:0000256" key="2">
    <source>
        <dbReference type="ARBA" id="ARBA00022525"/>
    </source>
</evidence>
<dbReference type="SMART" id="SM00136">
    <property type="entry name" value="LamNT"/>
    <property type="match status" value="1"/>
</dbReference>
<dbReference type="GO" id="GO:0034446">
    <property type="term" value="P:substrate adhesion-dependent cell spreading"/>
    <property type="evidence" value="ECO:0007669"/>
    <property type="project" value="TreeGrafter"/>
</dbReference>
<feature type="chain" id="PRO_5029552886" evidence="15">
    <location>
        <begin position="25"/>
        <end position="1179"/>
    </location>
</feature>
<dbReference type="FunFam" id="2.170.300.10:FF:000001">
    <property type="entry name" value="Laminin subunit beta-1"/>
    <property type="match status" value="1"/>
</dbReference>
<feature type="disulfide bond" evidence="12">
    <location>
        <begin position="464"/>
        <end position="473"/>
    </location>
</feature>
<keyword evidence="4 15" id="KW-0732">Signal</keyword>
<dbReference type="FunFam" id="2.10.25.10:FF:000440">
    <property type="entry name" value="Laminin subunit beta 3"/>
    <property type="match status" value="1"/>
</dbReference>
<dbReference type="Gene3D" id="2.170.300.10">
    <property type="entry name" value="Tie2 ligand-binding domain superfamily"/>
    <property type="match status" value="1"/>
</dbReference>
<evidence type="ECO:0000256" key="6">
    <source>
        <dbReference type="ARBA" id="ARBA00022869"/>
    </source>
</evidence>
<evidence type="ECO:0000256" key="5">
    <source>
        <dbReference type="ARBA" id="ARBA00022737"/>
    </source>
</evidence>
<keyword evidence="11 12" id="KW-0424">Laminin EGF-like domain</keyword>
<accession>A0A7K9HF87</accession>
<dbReference type="InterPro" id="IPR050440">
    <property type="entry name" value="Laminin/Netrin_ECM"/>
</dbReference>
<feature type="domain" description="Laminin N-terminal" evidence="17">
    <location>
        <begin position="29"/>
        <end position="253"/>
    </location>
</feature>
<dbReference type="GO" id="GO:0070831">
    <property type="term" value="P:basement membrane assembly"/>
    <property type="evidence" value="ECO:0007669"/>
    <property type="project" value="TreeGrafter"/>
</dbReference>
<evidence type="ECO:0000256" key="13">
    <source>
        <dbReference type="SAM" id="Coils"/>
    </source>
</evidence>
<feature type="disulfide bond" evidence="12">
    <location>
        <begin position="566"/>
        <end position="575"/>
    </location>
</feature>
<feature type="domain" description="Laminin EGF-like" evidence="16">
    <location>
        <begin position="545"/>
        <end position="594"/>
    </location>
</feature>
<keyword evidence="19" id="KW-1185">Reference proteome</keyword>
<dbReference type="InterPro" id="IPR008211">
    <property type="entry name" value="Laminin_N"/>
</dbReference>
<dbReference type="Pfam" id="PF24973">
    <property type="entry name" value="EGF_LMN_ATRN"/>
    <property type="match status" value="1"/>
</dbReference>
<evidence type="ECO:0000256" key="12">
    <source>
        <dbReference type="PROSITE-ProRule" id="PRU00460"/>
    </source>
</evidence>
<organism evidence="18 19">
    <name type="scientific">Bucco capensis</name>
    <name type="common">collared puffbird</name>
    <dbReference type="NCBI Taxonomy" id="135168"/>
    <lineage>
        <taxon>Eukaryota</taxon>
        <taxon>Metazoa</taxon>
        <taxon>Chordata</taxon>
        <taxon>Craniata</taxon>
        <taxon>Vertebrata</taxon>
        <taxon>Euteleostomi</taxon>
        <taxon>Archelosauria</taxon>
        <taxon>Archosauria</taxon>
        <taxon>Dinosauria</taxon>
        <taxon>Saurischia</taxon>
        <taxon>Theropoda</taxon>
        <taxon>Coelurosauria</taxon>
        <taxon>Aves</taxon>
        <taxon>Neognathae</taxon>
        <taxon>Neoaves</taxon>
        <taxon>Telluraves</taxon>
        <taxon>Coraciimorphae</taxon>
        <taxon>Piciformes</taxon>
        <taxon>Bucconidae</taxon>
        <taxon>Bucco</taxon>
    </lineage>
</organism>
<feature type="domain" description="Laminin EGF-like" evidence="16">
    <location>
        <begin position="254"/>
        <end position="326"/>
    </location>
</feature>
<feature type="disulfide bond" evidence="12">
    <location>
        <begin position="292"/>
        <end position="301"/>
    </location>
</feature>
<dbReference type="FunFam" id="2.10.25.10:FF:000135">
    <property type="entry name" value="Laminin subunit beta 4"/>
    <property type="match status" value="1"/>
</dbReference>
<dbReference type="FunFam" id="2.10.25.10:FF:000333">
    <property type="entry name" value="netrin-4 isoform X2"/>
    <property type="match status" value="1"/>
</dbReference>
<evidence type="ECO:0000259" key="17">
    <source>
        <dbReference type="PROSITE" id="PS51117"/>
    </source>
</evidence>
<dbReference type="Proteomes" id="UP000534107">
    <property type="component" value="Unassembled WGS sequence"/>
</dbReference>
<feature type="disulfide bond" evidence="12">
    <location>
        <begin position="494"/>
        <end position="511"/>
    </location>
</feature>
<feature type="disulfide bond" evidence="12">
    <location>
        <begin position="547"/>
        <end position="564"/>
    </location>
</feature>
<evidence type="ECO:0000256" key="8">
    <source>
        <dbReference type="ARBA" id="ARBA00023054"/>
    </source>
</evidence>
<dbReference type="OrthoDB" id="8545473at2759"/>
<dbReference type="GO" id="GO:0043256">
    <property type="term" value="C:laminin complex"/>
    <property type="evidence" value="ECO:0007669"/>
    <property type="project" value="TreeGrafter"/>
</dbReference>
<feature type="disulfide bond" evidence="12">
    <location>
        <begin position="578"/>
        <end position="592"/>
    </location>
</feature>
<dbReference type="FunFam" id="2.10.25.10:FF:000224">
    <property type="entry name" value="Usherin"/>
    <property type="match status" value="1"/>
</dbReference>
<feature type="coiled-coil region" evidence="13">
    <location>
        <begin position="956"/>
        <end position="993"/>
    </location>
</feature>
<keyword evidence="7" id="KW-0130">Cell adhesion</keyword>
<evidence type="ECO:0000256" key="7">
    <source>
        <dbReference type="ARBA" id="ARBA00022889"/>
    </source>
</evidence>
<dbReference type="GO" id="GO:0009887">
    <property type="term" value="P:animal organ morphogenesis"/>
    <property type="evidence" value="ECO:0007669"/>
    <property type="project" value="TreeGrafter"/>
</dbReference>
<dbReference type="FunFam" id="2.10.25.10:FF:000084">
    <property type="entry name" value="Laminin subunit alpha 3"/>
    <property type="match status" value="1"/>
</dbReference>
<feature type="disulfide bond" evidence="12">
    <location>
        <begin position="412"/>
        <end position="421"/>
    </location>
</feature>
<dbReference type="FunFam" id="2.60.120.260:FF:000073">
    <property type="entry name" value="Laminin subunit beta 3"/>
    <property type="match status" value="1"/>
</dbReference>